<feature type="compositionally biased region" description="Basic residues" evidence="3">
    <location>
        <begin position="1426"/>
        <end position="1439"/>
    </location>
</feature>
<evidence type="ECO:0000256" key="3">
    <source>
        <dbReference type="SAM" id="MobiDB-lite"/>
    </source>
</evidence>
<feature type="compositionally biased region" description="Basic and acidic residues" evidence="3">
    <location>
        <begin position="1448"/>
        <end position="1460"/>
    </location>
</feature>
<dbReference type="InterPro" id="IPR013103">
    <property type="entry name" value="RVT_2"/>
</dbReference>
<feature type="compositionally biased region" description="Pro residues" evidence="3">
    <location>
        <begin position="712"/>
        <end position="725"/>
    </location>
</feature>
<gene>
    <name evidence="5" type="ORF">Tco_0772073</name>
</gene>
<feature type="compositionally biased region" description="Basic and acidic residues" evidence="3">
    <location>
        <begin position="1377"/>
        <end position="1386"/>
    </location>
</feature>
<feature type="region of interest" description="Disordered" evidence="3">
    <location>
        <begin position="850"/>
        <end position="904"/>
    </location>
</feature>
<accession>A0ABQ4ZJT3</accession>
<keyword evidence="2" id="KW-0175">Coiled coil</keyword>
<proteinExistence type="predicted"/>
<dbReference type="Pfam" id="PF07727">
    <property type="entry name" value="RVT_2"/>
    <property type="match status" value="1"/>
</dbReference>
<sequence>MESVKPRVLAPSRYAIDVEPIPPHNRNNREVHLHYLKHLKESVETLREIVKEAKGTVRFGNDHFGAIMGYEDYVIGDSVISRVYYVEGLGHNLFSVRQFCDSDLEVAFRKHSCYVRNTDGVELVKGSDVSMGRSCGSCFEDLGKLQPTTDIGIFVGYAPSRKGIGPAPTFMIPGQISSRLVSNLVPAVPYVPPTIKELEILFQPMFDEYLELPRVERLVSPALAVPVLVNSVVTPSSTTIDHDVPSPSHSPSSLALQSPCLNQDIAAKSTIREDNPYPPVDNGPFVNVFAPEPSSEASSFEDLIPYPDYVMIITLKWIYKVKLDEYGDVLKNKARLVAKGYQQKEGIDFKESFAPVARIKAIRIFIANAASKNMTIYQMDVKTAFLNGELKEEIYVSQPEGFVHPDHPTHVYLLKKAFVRFCKLTGSGYQALPTKTHFEALKQVLRYLKGTINWALWNPKDTAMALTAYADADYADTMADMNIPANDAPVEQAPDVAPPIRTDDQILPLDEQWFNIHKDILRDALNITPPNDNNPFVAPPSSDAVIEYVNTLGYPSTLRNVSAMSANALYQPWRSILSMINMCLTGKTAGYDRPRYPVLQILWGIIHRSNIDYAERIWEEFVQSIQTSLLTGRTLLQLLMEIRISLICLFQTYVGKDGREIFGMPIPDALLTESIKNAPYYSSYLEHVIEYQLYLNEEHDKADDKSPKPASSQPPKPTHTPPVPPEAKLVDEVLDEGVPEKEPAHDDEEANLQQALELSLKEQGERTQGLARPVVIREPDSGRIQPLLEVQGKGKKKVAEEQAAHDLLTIQTPKRKNPTDQFIFQRRTPMPTEPSEHADSPSLDAKLALTDSETQSEEEVPVIKAGDQDEGQAGPNRGEQDEGQAGSNLGDAAESQPQPSHMVHVGPNLEHLDIETTDASTQQKPEQMDEEFTATAYLNVQENLKLLTEDHVILKEPASSTGTLSSLQNLDKDLSFTDQFFMEKTHEEEPGKTNAEAEVQSMVSVTIHQDTSSVPPMTTPVIDLTKSQSDSPLLTPIATTLTITTTTTLPPPPLQSTTDPILVRHIGELQQHIADLLQNNLALEERLDKHGSRLYKLENLNIPHQVSKAIDEIVTDPVNWAMQAPFRARFRDLPTVDMKEILQQRIFEYNTYKTHEEEARKKKRKKRAAPRTPSGSPPSPPPPLPPPASSSRAPGTLGASRSSQLPPPPPLPSTGASASDQLQADILGAQELSPIDYLMQDDSIPEEQVHLSDDEDFENDHQPKANSRKDWWKTLPEKEIPLTPEPAWTIPSSNKSNVVNNWASALAATYEPPAKNSLLAKIGDMTTFMNWYVGKDGREIFGMPIPDAFLTDALKSAPYYNSYLEHVTEYQRYLNKEHDKADDKSLEPASSQPPKPTLTLTESSKKDQGKKHKLAMESTDAPSPAKRTKAGKVTKKHMPKSSLQLVDKVIDEGVPEKEPAHDDEEANL</sequence>
<keyword evidence="6" id="KW-1185">Reference proteome</keyword>
<name>A0ABQ4ZJT3_9ASTR</name>
<organism evidence="5 6">
    <name type="scientific">Tanacetum coccineum</name>
    <dbReference type="NCBI Taxonomy" id="301880"/>
    <lineage>
        <taxon>Eukaryota</taxon>
        <taxon>Viridiplantae</taxon>
        <taxon>Streptophyta</taxon>
        <taxon>Embryophyta</taxon>
        <taxon>Tracheophyta</taxon>
        <taxon>Spermatophyta</taxon>
        <taxon>Magnoliopsida</taxon>
        <taxon>eudicotyledons</taxon>
        <taxon>Gunneridae</taxon>
        <taxon>Pentapetalae</taxon>
        <taxon>asterids</taxon>
        <taxon>campanulids</taxon>
        <taxon>Asterales</taxon>
        <taxon>Asteraceae</taxon>
        <taxon>Asteroideae</taxon>
        <taxon>Anthemideae</taxon>
        <taxon>Anthemidinae</taxon>
        <taxon>Tanacetum</taxon>
    </lineage>
</organism>
<feature type="region of interest" description="Disordered" evidence="3">
    <location>
        <begin position="699"/>
        <end position="726"/>
    </location>
</feature>
<dbReference type="PANTHER" id="PTHR13037">
    <property type="entry name" value="FORMIN"/>
    <property type="match status" value="1"/>
</dbReference>
<feature type="coiled-coil region" evidence="2">
    <location>
        <begin position="1066"/>
        <end position="1093"/>
    </location>
</feature>
<keyword evidence="1" id="KW-0945">Host-virus interaction</keyword>
<evidence type="ECO:0000256" key="2">
    <source>
        <dbReference type="SAM" id="Coils"/>
    </source>
</evidence>
<dbReference type="EMBL" id="BQNB010011350">
    <property type="protein sequence ID" value="GJS89437.1"/>
    <property type="molecule type" value="Genomic_DNA"/>
</dbReference>
<reference evidence="5" key="2">
    <citation type="submission" date="2022-01" db="EMBL/GenBank/DDBJ databases">
        <authorList>
            <person name="Yamashiro T."/>
            <person name="Shiraishi A."/>
            <person name="Satake H."/>
            <person name="Nakayama K."/>
        </authorList>
    </citation>
    <scope>NUCLEOTIDE SEQUENCE</scope>
</reference>
<dbReference type="Proteomes" id="UP001151760">
    <property type="component" value="Unassembled WGS sequence"/>
</dbReference>
<dbReference type="PROSITE" id="PS50330">
    <property type="entry name" value="UIM"/>
    <property type="match status" value="1"/>
</dbReference>
<evidence type="ECO:0000313" key="6">
    <source>
        <dbReference type="Proteomes" id="UP001151760"/>
    </source>
</evidence>
<evidence type="ECO:0000313" key="5">
    <source>
        <dbReference type="EMBL" id="GJS89437.1"/>
    </source>
</evidence>
<dbReference type="PANTHER" id="PTHR13037:SF24">
    <property type="entry name" value="POLYCOMB PROTEIN PCL-RELATED"/>
    <property type="match status" value="1"/>
</dbReference>
<feature type="compositionally biased region" description="Low complexity" evidence="3">
    <location>
        <begin position="1189"/>
        <end position="1204"/>
    </location>
</feature>
<feature type="region of interest" description="Disordered" evidence="3">
    <location>
        <begin position="1377"/>
        <end position="1468"/>
    </location>
</feature>
<feature type="compositionally biased region" description="Pro residues" evidence="3">
    <location>
        <begin position="1175"/>
        <end position="1188"/>
    </location>
</feature>
<evidence type="ECO:0000259" key="4">
    <source>
        <dbReference type="Pfam" id="PF07727"/>
    </source>
</evidence>
<protein>
    <submittedName>
        <fullName evidence="5">Retrovirus-related pol polyprotein from transposon TNT 1-94</fullName>
    </submittedName>
</protein>
<reference evidence="5" key="1">
    <citation type="journal article" date="2022" name="Int. J. Mol. Sci.">
        <title>Draft Genome of Tanacetum Coccineum: Genomic Comparison of Closely Related Tanacetum-Family Plants.</title>
        <authorList>
            <person name="Yamashiro T."/>
            <person name="Shiraishi A."/>
            <person name="Nakayama K."/>
            <person name="Satake H."/>
        </authorList>
    </citation>
    <scope>NUCLEOTIDE SEQUENCE</scope>
</reference>
<dbReference type="InterPro" id="IPR003903">
    <property type="entry name" value="UIM_dom"/>
</dbReference>
<feature type="domain" description="Reverse transcriptase Ty1/copia-type" evidence="4">
    <location>
        <begin position="302"/>
        <end position="418"/>
    </location>
</feature>
<evidence type="ECO:0000256" key="1">
    <source>
        <dbReference type="ARBA" id="ARBA00022581"/>
    </source>
</evidence>
<feature type="region of interest" description="Disordered" evidence="3">
    <location>
        <begin position="1153"/>
        <end position="1219"/>
    </location>
</feature>
<comment type="caution">
    <text evidence="5">The sequence shown here is derived from an EMBL/GenBank/DDBJ whole genome shotgun (WGS) entry which is preliminary data.</text>
</comment>